<evidence type="ECO:0000313" key="4">
    <source>
        <dbReference type="Proteomes" id="UP000290407"/>
    </source>
</evidence>
<dbReference type="InterPro" id="IPR029058">
    <property type="entry name" value="AB_hydrolase_fold"/>
</dbReference>
<evidence type="ECO:0000313" key="3">
    <source>
        <dbReference type="EMBL" id="RYC71311.1"/>
    </source>
</evidence>
<dbReference type="EMBL" id="SBLB01000001">
    <property type="protein sequence ID" value="RYC71311.1"/>
    <property type="molecule type" value="Genomic_DNA"/>
</dbReference>
<dbReference type="Pfam" id="PF00561">
    <property type="entry name" value="Abhydrolase_1"/>
    <property type="match status" value="1"/>
</dbReference>
<dbReference type="AlphaFoldDB" id="A0A4Q2UTN5"/>
<dbReference type="PANTHER" id="PTHR43798">
    <property type="entry name" value="MONOACYLGLYCEROL LIPASE"/>
    <property type="match status" value="1"/>
</dbReference>
<name>A0A4Q2UTN5_9BACT</name>
<keyword evidence="4" id="KW-1185">Reference proteome</keyword>
<organism evidence="3 4">
    <name type="scientific">Spirosoma sordidisoli</name>
    <dbReference type="NCBI Taxonomy" id="2502893"/>
    <lineage>
        <taxon>Bacteria</taxon>
        <taxon>Pseudomonadati</taxon>
        <taxon>Bacteroidota</taxon>
        <taxon>Cytophagia</taxon>
        <taxon>Cytophagales</taxon>
        <taxon>Cytophagaceae</taxon>
        <taxon>Spirosoma</taxon>
    </lineage>
</organism>
<comment type="caution">
    <text evidence="3">The sequence shown here is derived from an EMBL/GenBank/DDBJ whole genome shotgun (WGS) entry which is preliminary data.</text>
</comment>
<feature type="region of interest" description="Disordered" evidence="1">
    <location>
        <begin position="315"/>
        <end position="341"/>
    </location>
</feature>
<proteinExistence type="predicted"/>
<dbReference type="InterPro" id="IPR000073">
    <property type="entry name" value="AB_hydrolase_1"/>
</dbReference>
<gene>
    <name evidence="3" type="ORF">EQG79_03975</name>
</gene>
<dbReference type="InterPro" id="IPR050266">
    <property type="entry name" value="AB_hydrolase_sf"/>
</dbReference>
<dbReference type="Gene3D" id="3.40.50.1820">
    <property type="entry name" value="alpha/beta hydrolase"/>
    <property type="match status" value="1"/>
</dbReference>
<dbReference type="RefSeq" id="WP_129600083.1">
    <property type="nucleotide sequence ID" value="NZ_SBLB01000001.1"/>
</dbReference>
<sequence length="341" mass="38439">MKRFLIVFRWSLLVLLLLVVGTLSVAWFVDFRQSDEELAVEFQEQRIRPTVHRYQIDTPNGIPRTIRFMETPARADRSDTVAKPVVLFVHGAPSSLSFFNAFFKDTLLLNRAQLVAVDRPGYGFSDFGRVETSVVRQAEFLQPLIDRYRNAPYLMIVGSSYGGSVSARLAMNNPGLVDHVVFVSSALGPGLERTYPISYLADSPLIRWCVPTLLRLANDEKLAHQRALEAILPDWARIRASITMLHGQRDELVYPTNVDFAQKKLVNARVKQFLLPENRHDIVFNKREYMTEILLDILTRRDVKEAVKAKSMVGKAGDVPKPKTAGEAGMLTTLAPVASQN</sequence>
<keyword evidence="3" id="KW-0378">Hydrolase</keyword>
<dbReference type="PANTHER" id="PTHR43798:SF33">
    <property type="entry name" value="HYDROLASE, PUTATIVE (AFU_ORTHOLOGUE AFUA_2G14860)-RELATED"/>
    <property type="match status" value="1"/>
</dbReference>
<evidence type="ECO:0000256" key="1">
    <source>
        <dbReference type="SAM" id="MobiDB-lite"/>
    </source>
</evidence>
<accession>A0A4Q2UTN5</accession>
<protein>
    <submittedName>
        <fullName evidence="3">Alpha/beta hydrolase</fullName>
    </submittedName>
</protein>
<dbReference type="Proteomes" id="UP000290407">
    <property type="component" value="Unassembled WGS sequence"/>
</dbReference>
<feature type="domain" description="AB hydrolase-1" evidence="2">
    <location>
        <begin position="84"/>
        <end position="211"/>
    </location>
</feature>
<dbReference type="PRINTS" id="PR00111">
    <property type="entry name" value="ABHYDROLASE"/>
</dbReference>
<reference evidence="3 4" key="1">
    <citation type="submission" date="2019-01" db="EMBL/GenBank/DDBJ databases">
        <title>Spirosoma flava sp. nov., a propanil-degrading bacterium isolated from herbicide-contaminated soil.</title>
        <authorList>
            <person name="Zhang L."/>
            <person name="Jiang J.-D."/>
        </authorList>
    </citation>
    <scope>NUCLEOTIDE SEQUENCE [LARGE SCALE GENOMIC DNA]</scope>
    <source>
        <strain evidence="3 4">TY50</strain>
    </source>
</reference>
<dbReference type="SUPFAM" id="SSF53474">
    <property type="entry name" value="alpha/beta-Hydrolases"/>
    <property type="match status" value="1"/>
</dbReference>
<dbReference type="GO" id="GO:0016020">
    <property type="term" value="C:membrane"/>
    <property type="evidence" value="ECO:0007669"/>
    <property type="project" value="TreeGrafter"/>
</dbReference>
<evidence type="ECO:0000259" key="2">
    <source>
        <dbReference type="Pfam" id="PF00561"/>
    </source>
</evidence>
<dbReference type="GO" id="GO:0016787">
    <property type="term" value="F:hydrolase activity"/>
    <property type="evidence" value="ECO:0007669"/>
    <property type="project" value="UniProtKB-KW"/>
</dbReference>